<dbReference type="InterPro" id="IPR030373">
    <property type="entry name" value="PABS_CS"/>
</dbReference>
<reference evidence="2 3" key="1">
    <citation type="submission" date="2016-10" db="EMBL/GenBank/DDBJ databases">
        <authorList>
            <person name="de Groot N.N."/>
        </authorList>
    </citation>
    <scope>NUCLEOTIDE SEQUENCE [LARGE SCALE GENOMIC DNA]</scope>
    <source>
        <strain evidence="2 3">47C3B</strain>
    </source>
</reference>
<dbReference type="InterPro" id="IPR041698">
    <property type="entry name" value="Methyltransf_25"/>
</dbReference>
<dbReference type="GO" id="GO:0032259">
    <property type="term" value="P:methylation"/>
    <property type="evidence" value="ECO:0007669"/>
    <property type="project" value="UniProtKB-KW"/>
</dbReference>
<dbReference type="RefSeq" id="WP_091150085.1">
    <property type="nucleotide sequence ID" value="NZ_FNAI01000006.1"/>
</dbReference>
<dbReference type="STRING" id="1391627.SAMN05216464_106177"/>
<accession>A0A1G7CZM1</accession>
<gene>
    <name evidence="2" type="ORF">SAMN05216464_106177</name>
</gene>
<dbReference type="PROSITE" id="PS01330">
    <property type="entry name" value="PABS_1"/>
    <property type="match status" value="1"/>
</dbReference>
<dbReference type="OrthoDB" id="836632at2"/>
<evidence type="ECO:0000313" key="3">
    <source>
        <dbReference type="Proteomes" id="UP000199072"/>
    </source>
</evidence>
<proteinExistence type="predicted"/>
<protein>
    <submittedName>
        <fullName evidence="2">Methyltransferase domain-containing protein</fullName>
    </submittedName>
</protein>
<keyword evidence="3" id="KW-1185">Reference proteome</keyword>
<dbReference type="Gene3D" id="3.40.50.150">
    <property type="entry name" value="Vaccinia Virus protein VP39"/>
    <property type="match status" value="1"/>
</dbReference>
<keyword evidence="2" id="KW-0489">Methyltransferase</keyword>
<dbReference type="EMBL" id="FNAI01000006">
    <property type="protein sequence ID" value="SDE44894.1"/>
    <property type="molecule type" value="Genomic_DNA"/>
</dbReference>
<sequence>MAANFNNSAWFYDRLSRLVYGKALVNAQLYLIGFIKPNSKILIVGGGTGWILEELTKLHPSGLNIVYVEVAADMMAISRKRNTSDNHITFIQDAVENVNLQPDFDAVITPFLFDNFTEQTLKTVFTHLHRSLKPGGQWLNADFQLTGKWWQQFLLKSMFVFFRLICGIEASKLPGIESHFNLNGYGIIGEKTFYNDFIVARVYGR</sequence>
<dbReference type="InterPro" id="IPR029063">
    <property type="entry name" value="SAM-dependent_MTases_sf"/>
</dbReference>
<feature type="domain" description="Methyltransferase" evidence="1">
    <location>
        <begin position="41"/>
        <end position="136"/>
    </location>
</feature>
<name>A0A1G7CZM1_9SPHI</name>
<dbReference type="AlphaFoldDB" id="A0A1G7CZM1"/>
<dbReference type="CDD" id="cd02440">
    <property type="entry name" value="AdoMet_MTases"/>
    <property type="match status" value="1"/>
</dbReference>
<evidence type="ECO:0000259" key="1">
    <source>
        <dbReference type="Pfam" id="PF13649"/>
    </source>
</evidence>
<evidence type="ECO:0000313" key="2">
    <source>
        <dbReference type="EMBL" id="SDE44894.1"/>
    </source>
</evidence>
<organism evidence="2 3">
    <name type="scientific">Mucilaginibacter pineti</name>
    <dbReference type="NCBI Taxonomy" id="1391627"/>
    <lineage>
        <taxon>Bacteria</taxon>
        <taxon>Pseudomonadati</taxon>
        <taxon>Bacteroidota</taxon>
        <taxon>Sphingobacteriia</taxon>
        <taxon>Sphingobacteriales</taxon>
        <taxon>Sphingobacteriaceae</taxon>
        <taxon>Mucilaginibacter</taxon>
    </lineage>
</organism>
<keyword evidence="2" id="KW-0808">Transferase</keyword>
<dbReference type="Proteomes" id="UP000199072">
    <property type="component" value="Unassembled WGS sequence"/>
</dbReference>
<dbReference type="GO" id="GO:0008168">
    <property type="term" value="F:methyltransferase activity"/>
    <property type="evidence" value="ECO:0007669"/>
    <property type="project" value="UniProtKB-KW"/>
</dbReference>
<dbReference type="Pfam" id="PF13649">
    <property type="entry name" value="Methyltransf_25"/>
    <property type="match status" value="1"/>
</dbReference>
<dbReference type="SUPFAM" id="SSF53335">
    <property type="entry name" value="S-adenosyl-L-methionine-dependent methyltransferases"/>
    <property type="match status" value="1"/>
</dbReference>